<dbReference type="InterPro" id="IPR052344">
    <property type="entry name" value="Transposase-related"/>
</dbReference>
<evidence type="ECO:0000259" key="1">
    <source>
        <dbReference type="Pfam" id="PF03050"/>
    </source>
</evidence>
<dbReference type="PANTHER" id="PTHR33678">
    <property type="entry name" value="BLL1576 PROTEIN"/>
    <property type="match status" value="1"/>
</dbReference>
<dbReference type="InterPro" id="IPR004291">
    <property type="entry name" value="Transposase_IS66_central"/>
</dbReference>
<keyword evidence="4" id="KW-1185">Reference proteome</keyword>
<dbReference type="Pfam" id="PF03050">
    <property type="entry name" value="DDE_Tnp_IS66"/>
    <property type="match status" value="1"/>
</dbReference>
<protein>
    <submittedName>
        <fullName evidence="3">Transposase</fullName>
    </submittedName>
</protein>
<organism evidence="3 4">
    <name type="scientific">Ruixingdingia sedimenti</name>
    <dbReference type="NCBI Taxonomy" id="3073604"/>
    <lineage>
        <taxon>Bacteria</taxon>
        <taxon>Pseudomonadati</taxon>
        <taxon>Pseudomonadota</taxon>
        <taxon>Alphaproteobacteria</taxon>
        <taxon>Rhodobacterales</taxon>
        <taxon>Paracoccaceae</taxon>
        <taxon>Ruixingdingia</taxon>
    </lineage>
</organism>
<dbReference type="RefSeq" id="WP_310458885.1">
    <property type="nucleotide sequence ID" value="NZ_JAVKPH010000032.1"/>
</dbReference>
<gene>
    <name evidence="3" type="ORF">RGD00_19155</name>
</gene>
<evidence type="ECO:0000313" key="4">
    <source>
        <dbReference type="Proteomes" id="UP001247754"/>
    </source>
</evidence>
<feature type="domain" description="Transposase IS66 central" evidence="1">
    <location>
        <begin position="2"/>
        <end position="59"/>
    </location>
</feature>
<dbReference type="InterPro" id="IPR039552">
    <property type="entry name" value="IS66_C"/>
</dbReference>
<dbReference type="PANTHER" id="PTHR33678:SF1">
    <property type="entry name" value="BLL1576 PROTEIN"/>
    <property type="match status" value="1"/>
</dbReference>
<comment type="caution">
    <text evidence="3">The sequence shown here is derived from an EMBL/GenBank/DDBJ whole genome shotgun (WGS) entry which is preliminary data.</text>
</comment>
<reference evidence="3 4" key="1">
    <citation type="submission" date="2023-09" db="EMBL/GenBank/DDBJ databases">
        <title>Xinfangfangia sedmenti sp. nov., isolated the sedment.</title>
        <authorList>
            <person name="Xu L."/>
        </authorList>
    </citation>
    <scope>NUCLEOTIDE SEQUENCE [LARGE SCALE GENOMIC DNA]</scope>
    <source>
        <strain evidence="3 4">LG-4</strain>
    </source>
</reference>
<sequence>MQQSLKKAINYALKAFEPLQRFIFDGRIEIDNNAVERCMRGIALTKKNSLFAGNNEAAKVWAIYCSLIESARLNGVNPRRYLNWVVEQIEANKGDVDYRSLLPWHCPVGRTEN</sequence>
<dbReference type="Pfam" id="PF13817">
    <property type="entry name" value="DDE_Tnp_IS66_C"/>
    <property type="match status" value="1"/>
</dbReference>
<evidence type="ECO:0000313" key="3">
    <source>
        <dbReference type="EMBL" id="MDR5654734.1"/>
    </source>
</evidence>
<feature type="domain" description="Transposase IS66 C-terminal" evidence="2">
    <location>
        <begin position="66"/>
        <end position="104"/>
    </location>
</feature>
<dbReference type="EMBL" id="JAVKPH010000032">
    <property type="protein sequence ID" value="MDR5654734.1"/>
    <property type="molecule type" value="Genomic_DNA"/>
</dbReference>
<proteinExistence type="predicted"/>
<accession>A0ABU1FD13</accession>
<evidence type="ECO:0000259" key="2">
    <source>
        <dbReference type="Pfam" id="PF13817"/>
    </source>
</evidence>
<dbReference type="Proteomes" id="UP001247754">
    <property type="component" value="Unassembled WGS sequence"/>
</dbReference>
<name>A0ABU1FD13_9RHOB</name>